<feature type="region of interest" description="Disordered" evidence="1">
    <location>
        <begin position="98"/>
        <end position="118"/>
    </location>
</feature>
<comment type="caution">
    <text evidence="3">The sequence shown here is derived from an EMBL/GenBank/DDBJ whole genome shotgun (WGS) entry which is preliminary data.</text>
</comment>
<feature type="transmembrane region" description="Helical" evidence="2">
    <location>
        <begin position="661"/>
        <end position="681"/>
    </location>
</feature>
<dbReference type="EMBL" id="JARKIB010000052">
    <property type="protein sequence ID" value="KAJ7754473.1"/>
    <property type="molecule type" value="Genomic_DNA"/>
</dbReference>
<evidence type="ECO:0000313" key="3">
    <source>
        <dbReference type="EMBL" id="KAJ7754473.1"/>
    </source>
</evidence>
<feature type="transmembrane region" description="Helical" evidence="2">
    <location>
        <begin position="576"/>
        <end position="593"/>
    </location>
</feature>
<dbReference type="AlphaFoldDB" id="A0AAD7J0G8"/>
<evidence type="ECO:0000313" key="4">
    <source>
        <dbReference type="Proteomes" id="UP001215598"/>
    </source>
</evidence>
<protein>
    <submittedName>
        <fullName evidence="3">Uncharacterized protein</fullName>
    </submittedName>
</protein>
<accession>A0AAD7J0G8</accession>
<keyword evidence="2" id="KW-0812">Transmembrane</keyword>
<feature type="compositionally biased region" description="Low complexity" evidence="1">
    <location>
        <begin position="101"/>
        <end position="114"/>
    </location>
</feature>
<name>A0AAD7J0G8_9AGAR</name>
<organism evidence="3 4">
    <name type="scientific">Mycena metata</name>
    <dbReference type="NCBI Taxonomy" id="1033252"/>
    <lineage>
        <taxon>Eukaryota</taxon>
        <taxon>Fungi</taxon>
        <taxon>Dikarya</taxon>
        <taxon>Basidiomycota</taxon>
        <taxon>Agaricomycotina</taxon>
        <taxon>Agaricomycetes</taxon>
        <taxon>Agaricomycetidae</taxon>
        <taxon>Agaricales</taxon>
        <taxon>Marasmiineae</taxon>
        <taxon>Mycenaceae</taxon>
        <taxon>Mycena</taxon>
    </lineage>
</organism>
<evidence type="ECO:0000256" key="1">
    <source>
        <dbReference type="SAM" id="MobiDB-lite"/>
    </source>
</evidence>
<proteinExistence type="predicted"/>
<sequence length="762" mass="84784">MPSIRWILAALRRLILGNTLVRASIRGLLFLLSALIRATKRNPDRNSTFGEDSQNIRVVYPEAADSHSQNLYPALRANPGPENRVVYTAASFVPTSLHPYSNSGPSGPSASRSSQEISAHPITQESYSLHSLSVQHLPTTLSVQQPPETLSVQHLPALPPSPNLGAGYLPSTNSSGVDIHLPGPATASPIQSRHSSGVFGDVAVPAVPPLLNEAHHHIFPGTPESLCRYDRRAVIPDEETQFTLDPLTIAVLPVAPPPGWTCCQHPEGAPYFFREENRVFTDANLFDSVTLQFMNENVRKVIDFLRVHGIQLAPDVDLVLDEYIDGDGGKWCQYYFVNHQDRCVFWLDKAGSEMFDITQNLRGMSDASHIRHELEAQYWCHCELYPRSFAVTHEIVDELRDILLHALGDLITSATSTVSWKVDDLNTMIKLVDGLGKNVGKNADKKFTGTCLVGRLMRDFVRARVYNYHSTPGARLDIGHSVYGTVHKRTLLIKILSPLLFYAPDFHLVGLETIFSDGLIRNRGWSEFIMRLNNEWQEFTLYATVVLNANVAFLSIQSVDQGGPADSRSPAQISSYLSILTSIGSVIIGLLLAKQNRNQDRGTAPDAARFIYTRTHPTLGLETLAVLYALPYSLLIWSMVSFLAAFSFMCFENSDLLTRSMVAVLWAAVAVLILWCIVTAWESSDWDWLRNLFCWPVSCLPSMDSCLRSAPDEDEDVDAVQDEAKSTVSQSESKPARKRRWAWPLMSALRQGSLDSERTVTV</sequence>
<reference evidence="3" key="1">
    <citation type="submission" date="2023-03" db="EMBL/GenBank/DDBJ databases">
        <title>Massive genome expansion in bonnet fungi (Mycena s.s.) driven by repeated elements and novel gene families across ecological guilds.</title>
        <authorList>
            <consortium name="Lawrence Berkeley National Laboratory"/>
            <person name="Harder C.B."/>
            <person name="Miyauchi S."/>
            <person name="Viragh M."/>
            <person name="Kuo A."/>
            <person name="Thoen E."/>
            <person name="Andreopoulos B."/>
            <person name="Lu D."/>
            <person name="Skrede I."/>
            <person name="Drula E."/>
            <person name="Henrissat B."/>
            <person name="Morin E."/>
            <person name="Kohler A."/>
            <person name="Barry K."/>
            <person name="LaButti K."/>
            <person name="Morin E."/>
            <person name="Salamov A."/>
            <person name="Lipzen A."/>
            <person name="Mereny Z."/>
            <person name="Hegedus B."/>
            <person name="Baldrian P."/>
            <person name="Stursova M."/>
            <person name="Weitz H."/>
            <person name="Taylor A."/>
            <person name="Grigoriev I.V."/>
            <person name="Nagy L.G."/>
            <person name="Martin F."/>
            <person name="Kauserud H."/>
        </authorList>
    </citation>
    <scope>NUCLEOTIDE SEQUENCE</scope>
    <source>
        <strain evidence="3">CBHHK182m</strain>
    </source>
</reference>
<feature type="transmembrane region" description="Helical" evidence="2">
    <location>
        <begin position="624"/>
        <end position="649"/>
    </location>
</feature>
<gene>
    <name evidence="3" type="ORF">B0H16DRAFT_1542487</name>
</gene>
<evidence type="ECO:0000256" key="2">
    <source>
        <dbReference type="SAM" id="Phobius"/>
    </source>
</evidence>
<keyword evidence="2" id="KW-1133">Transmembrane helix</keyword>
<keyword evidence="4" id="KW-1185">Reference proteome</keyword>
<feature type="region of interest" description="Disordered" evidence="1">
    <location>
        <begin position="717"/>
        <end position="739"/>
    </location>
</feature>
<dbReference type="Proteomes" id="UP001215598">
    <property type="component" value="Unassembled WGS sequence"/>
</dbReference>
<keyword evidence="2" id="KW-0472">Membrane</keyword>